<comment type="similarity">
    <text evidence="1">Belongs to the universal stress protein A family.</text>
</comment>
<evidence type="ECO:0000313" key="4">
    <source>
        <dbReference type="Proteomes" id="UP000192411"/>
    </source>
</evidence>
<dbReference type="Pfam" id="PF00582">
    <property type="entry name" value="Usp"/>
    <property type="match status" value="2"/>
</dbReference>
<dbReference type="Proteomes" id="UP000192411">
    <property type="component" value="Unassembled WGS sequence"/>
</dbReference>
<dbReference type="InterPro" id="IPR014729">
    <property type="entry name" value="Rossmann-like_a/b/a_fold"/>
</dbReference>
<dbReference type="CDD" id="cd23944">
    <property type="entry name" value="USP_Rv2623_repeat1"/>
    <property type="match status" value="1"/>
</dbReference>
<gene>
    <name evidence="3" type="ORF">BST47_17695</name>
</gene>
<comment type="caution">
    <text evidence="3">The sequence shown here is derived from an EMBL/GenBank/DDBJ whole genome shotgun (WGS) entry which is preliminary data.</text>
</comment>
<dbReference type="SUPFAM" id="SSF52402">
    <property type="entry name" value="Adenine nucleotide alpha hydrolases-like"/>
    <property type="match status" value="2"/>
</dbReference>
<accession>A0A1X0JM10</accession>
<dbReference type="PANTHER" id="PTHR46268:SF6">
    <property type="entry name" value="UNIVERSAL STRESS PROTEIN UP12"/>
    <property type="match status" value="1"/>
</dbReference>
<name>A0A1X0JM10_9MYCO</name>
<protein>
    <submittedName>
        <fullName evidence="3">Universal stress protein</fullName>
    </submittedName>
</protein>
<dbReference type="STRING" id="75922.BST47_17695"/>
<evidence type="ECO:0000259" key="2">
    <source>
        <dbReference type="Pfam" id="PF00582"/>
    </source>
</evidence>
<evidence type="ECO:0000313" key="3">
    <source>
        <dbReference type="EMBL" id="ORB63871.1"/>
    </source>
</evidence>
<dbReference type="EMBL" id="MVIM01000009">
    <property type="protein sequence ID" value="ORB63871.1"/>
    <property type="molecule type" value="Genomic_DNA"/>
</dbReference>
<organism evidence="3 4">
    <name type="scientific">Mycolicibacterium tusciae</name>
    <dbReference type="NCBI Taxonomy" id="75922"/>
    <lineage>
        <taxon>Bacteria</taxon>
        <taxon>Bacillati</taxon>
        <taxon>Actinomycetota</taxon>
        <taxon>Actinomycetes</taxon>
        <taxon>Mycobacteriales</taxon>
        <taxon>Mycobacteriaceae</taxon>
        <taxon>Mycolicibacterium</taxon>
    </lineage>
</organism>
<dbReference type="InterPro" id="IPR006015">
    <property type="entry name" value="Universal_stress_UspA"/>
</dbReference>
<feature type="domain" description="UspA" evidence="2">
    <location>
        <begin position="12"/>
        <end position="154"/>
    </location>
</feature>
<dbReference type="OrthoDB" id="3174546at2"/>
<dbReference type="AlphaFoldDB" id="A0A1X0JM10"/>
<reference evidence="3 4" key="1">
    <citation type="submission" date="2017-02" db="EMBL/GenBank/DDBJ databases">
        <title>The new phylogeny of genus Mycobacterium.</title>
        <authorList>
            <person name="Tortoli E."/>
            <person name="Trovato A."/>
            <person name="Cirillo D.M."/>
        </authorList>
    </citation>
    <scope>NUCLEOTIDE SEQUENCE [LARGE SCALE GENOMIC DNA]</scope>
    <source>
        <strain evidence="3 4">DSM 44338</strain>
    </source>
</reference>
<keyword evidence="4" id="KW-1185">Reference proteome</keyword>
<dbReference type="PRINTS" id="PR01438">
    <property type="entry name" value="UNVRSLSTRESS"/>
</dbReference>
<dbReference type="PANTHER" id="PTHR46268">
    <property type="entry name" value="STRESS RESPONSE PROTEIN NHAX"/>
    <property type="match status" value="1"/>
</dbReference>
<evidence type="ECO:0000256" key="1">
    <source>
        <dbReference type="ARBA" id="ARBA00008791"/>
    </source>
</evidence>
<feature type="domain" description="UspA" evidence="2">
    <location>
        <begin position="168"/>
        <end position="298"/>
    </location>
</feature>
<dbReference type="Gene3D" id="3.40.50.620">
    <property type="entry name" value="HUPs"/>
    <property type="match status" value="2"/>
</dbReference>
<dbReference type="InterPro" id="IPR006016">
    <property type="entry name" value="UspA"/>
</dbReference>
<sequence length="300" mass="31384">MNSAAGSSEAKYHGIIVGVDGSPASDVATEWAARDAALRNVPLTIVHILPATSVGPWVDMPISADYWSQCDRRADQIIDDAMQVVAEATSGAPDLATARRVVSGSAVPTLVDMSKDAEMVVVGRRGLGGVERLLLGSVSSGLLHHAHCPVAVIHDEEPVTDYSVAAPVLVGIDGSPASEEATGIAFDEASRRGVGLVAVHTWMNNADFPLDVPPEGVAEQADEELAQRLAGWGERYPDVAVRRVIGQDNPVHRLLKESERAQLLVVGSHGHGGFAGLLLGSVSSAVAQAARIPVIVARRS</sequence>
<proteinExistence type="inferred from homology"/>
<dbReference type="RefSeq" id="WP_083126850.1">
    <property type="nucleotide sequence ID" value="NZ_MVIM01000009.1"/>
</dbReference>